<dbReference type="InterPro" id="IPR036390">
    <property type="entry name" value="WH_DNA-bd_sf"/>
</dbReference>
<reference evidence="7" key="1">
    <citation type="journal article" date="2019" name="Int. J. Syst. Evol. Microbiol.">
        <title>The Global Catalogue of Microorganisms (GCM) 10K type strain sequencing project: providing services to taxonomists for standard genome sequencing and annotation.</title>
        <authorList>
            <consortium name="The Broad Institute Genomics Platform"/>
            <consortium name="The Broad Institute Genome Sequencing Center for Infectious Disease"/>
            <person name="Wu L."/>
            <person name="Ma J."/>
        </authorList>
    </citation>
    <scope>NUCLEOTIDE SEQUENCE [LARGE SCALE GENOMIC DNA]</scope>
    <source>
        <strain evidence="7">CCUG 56754</strain>
    </source>
</reference>
<feature type="domain" description="IclR-ED" evidence="5">
    <location>
        <begin position="70"/>
        <end position="249"/>
    </location>
</feature>
<dbReference type="Gene3D" id="1.10.10.10">
    <property type="entry name" value="Winged helix-like DNA-binding domain superfamily/Winged helix DNA-binding domain"/>
    <property type="match status" value="1"/>
</dbReference>
<accession>A0ABW3LI11</accession>
<dbReference type="InterPro" id="IPR005471">
    <property type="entry name" value="Tscrpt_reg_IclR_N"/>
</dbReference>
<evidence type="ECO:0000313" key="6">
    <source>
        <dbReference type="EMBL" id="MFD1037327.1"/>
    </source>
</evidence>
<dbReference type="InterPro" id="IPR036388">
    <property type="entry name" value="WH-like_DNA-bd_sf"/>
</dbReference>
<feature type="domain" description="HTH iclR-type" evidence="4">
    <location>
        <begin position="7"/>
        <end position="69"/>
    </location>
</feature>
<dbReference type="Gene3D" id="3.30.450.40">
    <property type="match status" value="1"/>
</dbReference>
<evidence type="ECO:0000259" key="4">
    <source>
        <dbReference type="PROSITE" id="PS51077"/>
    </source>
</evidence>
<dbReference type="SMART" id="SM00346">
    <property type="entry name" value="HTH_ICLR"/>
    <property type="match status" value="1"/>
</dbReference>
<dbReference type="SUPFAM" id="SSF46785">
    <property type="entry name" value="Winged helix' DNA-binding domain"/>
    <property type="match status" value="1"/>
</dbReference>
<comment type="caution">
    <text evidence="6">The sequence shown here is derived from an EMBL/GenBank/DDBJ whole genome shotgun (WGS) entry which is preliminary data.</text>
</comment>
<evidence type="ECO:0000259" key="5">
    <source>
        <dbReference type="PROSITE" id="PS51078"/>
    </source>
</evidence>
<dbReference type="EMBL" id="JBHTKJ010000007">
    <property type="protein sequence ID" value="MFD1037327.1"/>
    <property type="molecule type" value="Genomic_DNA"/>
</dbReference>
<keyword evidence="7" id="KW-1185">Reference proteome</keyword>
<name>A0ABW3LI11_9BACI</name>
<dbReference type="RefSeq" id="WP_390359284.1">
    <property type="nucleotide sequence ID" value="NZ_JBHTKJ010000007.1"/>
</dbReference>
<dbReference type="InterPro" id="IPR014757">
    <property type="entry name" value="Tscrpt_reg_IclR_C"/>
</dbReference>
<organism evidence="6 7">
    <name type="scientific">Virgibacillus byunsanensis</name>
    <dbReference type="NCBI Taxonomy" id="570945"/>
    <lineage>
        <taxon>Bacteria</taxon>
        <taxon>Bacillati</taxon>
        <taxon>Bacillota</taxon>
        <taxon>Bacilli</taxon>
        <taxon>Bacillales</taxon>
        <taxon>Bacillaceae</taxon>
        <taxon>Virgibacillus</taxon>
    </lineage>
</organism>
<dbReference type="InterPro" id="IPR029016">
    <property type="entry name" value="GAF-like_dom_sf"/>
</dbReference>
<evidence type="ECO:0000256" key="2">
    <source>
        <dbReference type="ARBA" id="ARBA00023125"/>
    </source>
</evidence>
<keyword evidence="1" id="KW-0805">Transcription regulation</keyword>
<gene>
    <name evidence="6" type="ORF">ACFQ3N_02665</name>
</gene>
<proteinExistence type="predicted"/>
<dbReference type="PROSITE" id="PS51078">
    <property type="entry name" value="ICLR_ED"/>
    <property type="match status" value="1"/>
</dbReference>
<dbReference type="PANTHER" id="PTHR30136:SF24">
    <property type="entry name" value="HTH-TYPE TRANSCRIPTIONAL REPRESSOR ALLR"/>
    <property type="match status" value="1"/>
</dbReference>
<dbReference type="PANTHER" id="PTHR30136">
    <property type="entry name" value="HELIX-TURN-HELIX TRANSCRIPTIONAL REGULATOR, ICLR FAMILY"/>
    <property type="match status" value="1"/>
</dbReference>
<evidence type="ECO:0000313" key="7">
    <source>
        <dbReference type="Proteomes" id="UP001597040"/>
    </source>
</evidence>
<dbReference type="InterPro" id="IPR050707">
    <property type="entry name" value="HTH_MetabolicPath_Reg"/>
</dbReference>
<evidence type="ECO:0000256" key="3">
    <source>
        <dbReference type="ARBA" id="ARBA00023163"/>
    </source>
</evidence>
<keyword evidence="3" id="KW-0804">Transcription</keyword>
<dbReference type="SUPFAM" id="SSF55781">
    <property type="entry name" value="GAF domain-like"/>
    <property type="match status" value="1"/>
</dbReference>
<dbReference type="Pfam" id="PF01614">
    <property type="entry name" value="IclR_C"/>
    <property type="match status" value="1"/>
</dbReference>
<dbReference type="Pfam" id="PF09339">
    <property type="entry name" value="HTH_IclR"/>
    <property type="match status" value="1"/>
</dbReference>
<evidence type="ECO:0000256" key="1">
    <source>
        <dbReference type="ARBA" id="ARBA00023015"/>
    </source>
</evidence>
<protein>
    <submittedName>
        <fullName evidence="6">IclR family transcriptional regulator</fullName>
    </submittedName>
</protein>
<dbReference type="Proteomes" id="UP001597040">
    <property type="component" value="Unassembled WGS sequence"/>
</dbReference>
<dbReference type="PROSITE" id="PS51077">
    <property type="entry name" value="HTH_ICLR"/>
    <property type="match status" value="1"/>
</dbReference>
<keyword evidence="2" id="KW-0238">DNA-binding</keyword>
<sequence>MNSSNRNSVIEKAFTILFVFIDEQDEWGVRDLAKRLEYPTSTLHRMLRSLQDLGLLEYNSTTRKYEMGVELLRIGSVLSSKLDIKKLARPFLEQFVDEYKETICLVLYHRKTKKLMFVDQIIGPAPFQYVINLGELQPVPYGSSGKSILAFLESEEVEHILRIEDFSDDQKNNIRKELQTIRNNGVALSEGERVKGARGIAAPLFDSSGFPIGSVIFAAPIIQLEKDYETLLSLAIKEISTSISQKLGYVNAEANVKNHLELKKWKGE</sequence>